<dbReference type="VEuPathDB" id="FungiDB:PPTG_06029"/>
<accession>W2FRX4</accession>
<evidence type="ECO:0000313" key="1">
    <source>
        <dbReference type="EMBL" id="ETK72835.1"/>
    </source>
</evidence>
<proteinExistence type="predicted"/>
<dbReference type="AlphaFoldDB" id="W2FRX4"/>
<reference evidence="1" key="1">
    <citation type="submission" date="2013-11" db="EMBL/GenBank/DDBJ databases">
        <title>The Genome Sequence of Phytophthora parasitica CJ02B3.</title>
        <authorList>
            <consortium name="The Broad Institute Genomics Platform"/>
            <person name="Russ C."/>
            <person name="Tyler B."/>
            <person name="Panabieres F."/>
            <person name="Shan W."/>
            <person name="Tripathy S."/>
            <person name="Grunwald N."/>
            <person name="Machado M."/>
            <person name="Johnson C.S."/>
            <person name="Arredondo F."/>
            <person name="Hong C."/>
            <person name="Coffey M."/>
            <person name="Young S.K."/>
            <person name="Zeng Q."/>
            <person name="Gargeya S."/>
            <person name="Fitzgerald M."/>
            <person name="Abouelleil A."/>
            <person name="Alvarado L."/>
            <person name="Chapman S.B."/>
            <person name="Gainer-Dewar J."/>
            <person name="Goldberg J."/>
            <person name="Griggs A."/>
            <person name="Gujja S."/>
            <person name="Hansen M."/>
            <person name="Howarth C."/>
            <person name="Imamovic A."/>
            <person name="Ireland A."/>
            <person name="Larimer J."/>
            <person name="McCowan C."/>
            <person name="Murphy C."/>
            <person name="Pearson M."/>
            <person name="Poon T.W."/>
            <person name="Priest M."/>
            <person name="Roberts A."/>
            <person name="Saif S."/>
            <person name="Shea T."/>
            <person name="Sykes S."/>
            <person name="Wortman J."/>
            <person name="Nusbaum C."/>
            <person name="Birren B."/>
        </authorList>
    </citation>
    <scope>NUCLEOTIDE SEQUENCE [LARGE SCALE GENOMIC DNA]</scope>
    <source>
        <strain evidence="1">CJ02B3</strain>
    </source>
</reference>
<dbReference type="EMBL" id="KI689492">
    <property type="protein sequence ID" value="ETK72835.1"/>
    <property type="molecule type" value="Genomic_DNA"/>
</dbReference>
<protein>
    <submittedName>
        <fullName evidence="1">Uncharacterized protein</fullName>
    </submittedName>
</protein>
<sequence>METVALEWISSVGVKPQDVVHFVQQLNNVPKDAVCEIGEIFSRRCRTTFQKPGNQHERRNRNEIHLTCEPRVAEFLCKKFSKQTQHITGGEVIQVRCKRVYHGAQPLGKRITTRIMRSDRECVEDVDETMLESKTEAEPSTSALVLPIDKVIALIDLLGEKVVDAQEAYDLFSERDACGPQRMTMLGLTKALLELCKNEWTTKSSRVRGNSSTCNAKITVENTRYLLSRLIASNNVAVKRIPAATTVPFVSYTDFLATYVAFLASLHSST</sequence>
<name>W2FRX4_PHYNI</name>
<gene>
    <name evidence="1" type="ORF">L915_20157</name>
</gene>
<dbReference type="Proteomes" id="UP000053236">
    <property type="component" value="Unassembled WGS sequence"/>
</dbReference>
<organism evidence="1">
    <name type="scientific">Phytophthora nicotianae</name>
    <name type="common">Potato buckeye rot agent</name>
    <name type="synonym">Phytophthora parasitica</name>
    <dbReference type="NCBI Taxonomy" id="4792"/>
    <lineage>
        <taxon>Eukaryota</taxon>
        <taxon>Sar</taxon>
        <taxon>Stramenopiles</taxon>
        <taxon>Oomycota</taxon>
        <taxon>Peronosporomycetes</taxon>
        <taxon>Peronosporales</taxon>
        <taxon>Peronosporaceae</taxon>
        <taxon>Phytophthora</taxon>
    </lineage>
</organism>